<dbReference type="Pfam" id="PF01257">
    <property type="entry name" value="2Fe-2S_thioredx"/>
    <property type="match status" value="1"/>
</dbReference>
<feature type="binding site" evidence="7">
    <location>
        <position position="126"/>
    </location>
    <ligand>
        <name>[2Fe-2S] cluster</name>
        <dbReference type="ChEBI" id="CHEBI:190135"/>
    </ligand>
</feature>
<organism evidence="8 9">
    <name type="scientific">Peloplasma aerotolerans</name>
    <dbReference type="NCBI Taxonomy" id="3044389"/>
    <lineage>
        <taxon>Bacteria</taxon>
        <taxon>Bacillati</taxon>
        <taxon>Mycoplasmatota</taxon>
        <taxon>Mollicutes</taxon>
        <taxon>Acholeplasmatales</taxon>
        <taxon>Acholeplasmataceae</taxon>
        <taxon>Peloplasma</taxon>
    </lineage>
</organism>
<dbReference type="Gene3D" id="3.40.30.10">
    <property type="entry name" value="Glutaredoxin"/>
    <property type="match status" value="1"/>
</dbReference>
<comment type="caution">
    <text evidence="8">The sequence shown here is derived from an EMBL/GenBank/DDBJ whole genome shotgun (WGS) entry which is preliminary data.</text>
</comment>
<feature type="binding site" evidence="7">
    <location>
        <position position="85"/>
    </location>
    <ligand>
        <name>[2Fe-2S] cluster</name>
        <dbReference type="ChEBI" id="CHEBI:190135"/>
    </ligand>
</feature>
<dbReference type="GO" id="GO:0046872">
    <property type="term" value="F:metal ion binding"/>
    <property type="evidence" value="ECO:0007669"/>
    <property type="project" value="UniProtKB-KW"/>
</dbReference>
<comment type="cofactor">
    <cofactor evidence="6">
        <name>[2Fe-2S] cluster</name>
        <dbReference type="ChEBI" id="CHEBI:190135"/>
    </cofactor>
</comment>
<dbReference type="CDD" id="cd03064">
    <property type="entry name" value="TRX_Fd_NuoE"/>
    <property type="match status" value="1"/>
</dbReference>
<comment type="similarity">
    <text evidence="1">Belongs to the complex I 24 kDa subunit family.</text>
</comment>
<evidence type="ECO:0000256" key="5">
    <source>
        <dbReference type="ARBA" id="ARBA00023014"/>
    </source>
</evidence>
<evidence type="ECO:0000256" key="7">
    <source>
        <dbReference type="PIRSR" id="PIRSR000216-1"/>
    </source>
</evidence>
<dbReference type="InterPro" id="IPR041921">
    <property type="entry name" value="NuoE_N"/>
</dbReference>
<keyword evidence="5 7" id="KW-0411">Iron-sulfur</keyword>
<sequence>MNTNSHITSEKLALFNLQIEKNKKLPGPLMPTLHDAQHIFGYIPISIQKIISKELNESIAKINGVVTFYGNFSVVPKGKKTIGVCLGTACYVRGSQTIMDTLEDELKVKSGETTKDGEFTLCATRCVGACGLAPVFSIGEHIYGNASVTKTRQVLKEMKENKDEII</sequence>
<evidence type="ECO:0000256" key="3">
    <source>
        <dbReference type="ARBA" id="ARBA00022723"/>
    </source>
</evidence>
<dbReference type="PANTHER" id="PTHR43342">
    <property type="entry name" value="NADH-QUINONE OXIDOREDUCTASE, E SUBUNIT"/>
    <property type="match status" value="1"/>
</dbReference>
<keyword evidence="4 7" id="KW-0408">Iron</keyword>
<dbReference type="Proteomes" id="UP001431532">
    <property type="component" value="Unassembled WGS sequence"/>
</dbReference>
<accession>A0AAW6UB27</accession>
<feature type="binding site" evidence="7">
    <location>
        <position position="130"/>
    </location>
    <ligand>
        <name>[2Fe-2S] cluster</name>
        <dbReference type="ChEBI" id="CHEBI:190135"/>
    </ligand>
</feature>
<evidence type="ECO:0000313" key="9">
    <source>
        <dbReference type="Proteomes" id="UP001431532"/>
    </source>
</evidence>
<dbReference type="GO" id="GO:0051537">
    <property type="term" value="F:2 iron, 2 sulfur cluster binding"/>
    <property type="evidence" value="ECO:0007669"/>
    <property type="project" value="UniProtKB-KW"/>
</dbReference>
<keyword evidence="9" id="KW-1185">Reference proteome</keyword>
<dbReference type="Gene3D" id="1.10.10.1590">
    <property type="entry name" value="NADH-quinone oxidoreductase subunit E"/>
    <property type="match status" value="1"/>
</dbReference>
<dbReference type="PIRSF" id="PIRSF000216">
    <property type="entry name" value="NADH_DH_24kDa"/>
    <property type="match status" value="1"/>
</dbReference>
<gene>
    <name evidence="8" type="ORF">QJ521_03970</name>
</gene>
<dbReference type="InterPro" id="IPR002023">
    <property type="entry name" value="NuoE-like"/>
</dbReference>
<dbReference type="InterPro" id="IPR028431">
    <property type="entry name" value="NADP_DH_HndA-like"/>
</dbReference>
<dbReference type="SUPFAM" id="SSF52833">
    <property type="entry name" value="Thioredoxin-like"/>
    <property type="match status" value="1"/>
</dbReference>
<reference evidence="8" key="1">
    <citation type="submission" date="2023-05" db="EMBL/GenBank/DDBJ databases">
        <title>Mariniplasma microaerophilum sp. nov., a novel anaerobic mollicute isolated from terrestrial mud volcano, Taman Peninsula, Russia.</title>
        <authorList>
            <person name="Khomyakova M.A."/>
            <person name="Merkel A.Y."/>
            <person name="Slobodkin A.I."/>
        </authorList>
    </citation>
    <scope>NUCLEOTIDE SEQUENCE</scope>
    <source>
        <strain evidence="8">M4Ah</strain>
    </source>
</reference>
<evidence type="ECO:0000256" key="1">
    <source>
        <dbReference type="ARBA" id="ARBA00010643"/>
    </source>
</evidence>
<dbReference type="RefSeq" id="WP_282839137.1">
    <property type="nucleotide sequence ID" value="NZ_JASCXW010000009.1"/>
</dbReference>
<dbReference type="InterPro" id="IPR042128">
    <property type="entry name" value="NuoE_dom"/>
</dbReference>
<dbReference type="AlphaFoldDB" id="A0AAW6UB27"/>
<dbReference type="EMBL" id="JASCXW010000009">
    <property type="protein sequence ID" value="MDI6452716.1"/>
    <property type="molecule type" value="Genomic_DNA"/>
</dbReference>
<evidence type="ECO:0000256" key="2">
    <source>
        <dbReference type="ARBA" id="ARBA00022714"/>
    </source>
</evidence>
<proteinExistence type="inferred from homology"/>
<evidence type="ECO:0000256" key="4">
    <source>
        <dbReference type="ARBA" id="ARBA00023004"/>
    </source>
</evidence>
<dbReference type="InterPro" id="IPR036249">
    <property type="entry name" value="Thioredoxin-like_sf"/>
</dbReference>
<name>A0AAW6UB27_9MOLU</name>
<keyword evidence="2 7" id="KW-0001">2Fe-2S</keyword>
<keyword evidence="3 7" id="KW-0479">Metal-binding</keyword>
<feature type="binding site" evidence="7">
    <location>
        <position position="90"/>
    </location>
    <ligand>
        <name>[2Fe-2S] cluster</name>
        <dbReference type="ChEBI" id="CHEBI:190135"/>
    </ligand>
</feature>
<protein>
    <submittedName>
        <fullName evidence="8">NAD(P)H-dependent oxidoreductase subunit E</fullName>
    </submittedName>
</protein>
<comment type="cofactor">
    <cofactor evidence="7">
        <name>[2Fe-2S] cluster</name>
        <dbReference type="ChEBI" id="CHEBI:190135"/>
    </cofactor>
    <text evidence="7">Binds 1 [2Fe-2S] cluster.</text>
</comment>
<evidence type="ECO:0000256" key="6">
    <source>
        <dbReference type="ARBA" id="ARBA00034078"/>
    </source>
</evidence>
<dbReference type="PANTHER" id="PTHR43342:SF2">
    <property type="entry name" value="POTENTIAL NAD-REDUCING HYDROGENASE SUBUNIT"/>
    <property type="match status" value="1"/>
</dbReference>
<evidence type="ECO:0000313" key="8">
    <source>
        <dbReference type="EMBL" id="MDI6452716.1"/>
    </source>
</evidence>
<dbReference type="GO" id="GO:0016491">
    <property type="term" value="F:oxidoreductase activity"/>
    <property type="evidence" value="ECO:0007669"/>
    <property type="project" value="InterPro"/>
</dbReference>